<gene>
    <name evidence="3" type="ORF">Pan216_40260</name>
</gene>
<feature type="transmembrane region" description="Helical" evidence="1">
    <location>
        <begin position="49"/>
        <end position="70"/>
    </location>
</feature>
<keyword evidence="1" id="KW-0472">Membrane</keyword>
<dbReference type="SUPFAM" id="SSF53300">
    <property type="entry name" value="vWA-like"/>
    <property type="match status" value="1"/>
</dbReference>
<feature type="transmembrane region" description="Helical" evidence="1">
    <location>
        <begin position="286"/>
        <end position="304"/>
    </location>
</feature>
<evidence type="ECO:0000259" key="2">
    <source>
        <dbReference type="PROSITE" id="PS50234"/>
    </source>
</evidence>
<dbReference type="Pfam" id="PF13519">
    <property type="entry name" value="VWA_2"/>
    <property type="match status" value="1"/>
</dbReference>
<dbReference type="Gene3D" id="3.40.50.410">
    <property type="entry name" value="von Willebrand factor, type A domain"/>
    <property type="match status" value="1"/>
</dbReference>
<reference evidence="3 4" key="1">
    <citation type="submission" date="2019-02" db="EMBL/GenBank/DDBJ databases">
        <title>Deep-cultivation of Planctomycetes and their phenomic and genomic characterization uncovers novel biology.</title>
        <authorList>
            <person name="Wiegand S."/>
            <person name="Jogler M."/>
            <person name="Boedeker C."/>
            <person name="Pinto D."/>
            <person name="Vollmers J."/>
            <person name="Rivas-Marin E."/>
            <person name="Kohn T."/>
            <person name="Peeters S.H."/>
            <person name="Heuer A."/>
            <person name="Rast P."/>
            <person name="Oberbeckmann S."/>
            <person name="Bunk B."/>
            <person name="Jeske O."/>
            <person name="Meyerdierks A."/>
            <person name="Storesund J.E."/>
            <person name="Kallscheuer N."/>
            <person name="Luecker S."/>
            <person name="Lage O.M."/>
            <person name="Pohl T."/>
            <person name="Merkel B.J."/>
            <person name="Hornburger P."/>
            <person name="Mueller R.-W."/>
            <person name="Bruemmer F."/>
            <person name="Labrenz M."/>
            <person name="Spormann A.M."/>
            <person name="Op den Camp H."/>
            <person name="Overmann J."/>
            <person name="Amann R."/>
            <person name="Jetten M.S.M."/>
            <person name="Mascher T."/>
            <person name="Medema M.H."/>
            <person name="Devos D.P."/>
            <person name="Kaster A.-K."/>
            <person name="Ovreas L."/>
            <person name="Rohde M."/>
            <person name="Galperin M.Y."/>
            <person name="Jogler C."/>
        </authorList>
    </citation>
    <scope>NUCLEOTIDE SEQUENCE [LARGE SCALE GENOMIC DNA]</scope>
    <source>
        <strain evidence="3 4">Pan216</strain>
    </source>
</reference>
<keyword evidence="1" id="KW-1133">Transmembrane helix</keyword>
<dbReference type="InterPro" id="IPR036465">
    <property type="entry name" value="vWFA_dom_sf"/>
</dbReference>
<dbReference type="EMBL" id="CP036279">
    <property type="protein sequence ID" value="QDU63151.1"/>
    <property type="molecule type" value="Genomic_DNA"/>
</dbReference>
<proteinExistence type="predicted"/>
<sequence length="325" mass="35003">MTFSELTPDRFLGVLAAFGVLLLLLRPWTASLATTPEALMATRGESLRSGLLLFSVMMLLVSLLGPRWGVERRTAFRTQGRVWLVLDVSRSMLTPDVAPNRLERGKVILERVAQSLPGLPVGLLAVRGGVVLTSPPTTDRDALRTKIEELSIDSAPPSGSRWQGALNWLARHKSGRPQTPEAVVIVSDGGEPSIDAAYLRAAREAGLVAMTIGVGDEKLQQTSDPARHPLRRAALHAAARETGGLYVPAGQHEIDLGAIVAERLMPKMELVETALASDRRIDRGGWFVWPALLAALTATALRGINVDWALKRSTVPVTVDGDAIS</sequence>
<dbReference type="PROSITE" id="PS50234">
    <property type="entry name" value="VWFA"/>
    <property type="match status" value="1"/>
</dbReference>
<dbReference type="Proteomes" id="UP000317093">
    <property type="component" value="Chromosome"/>
</dbReference>
<accession>A0A518B850</accession>
<dbReference type="KEGG" id="knv:Pan216_40260"/>
<keyword evidence="4" id="KW-1185">Reference proteome</keyword>
<keyword evidence="1" id="KW-0812">Transmembrane</keyword>
<feature type="domain" description="VWFA" evidence="2">
    <location>
        <begin position="81"/>
        <end position="264"/>
    </location>
</feature>
<evidence type="ECO:0000256" key="1">
    <source>
        <dbReference type="SAM" id="Phobius"/>
    </source>
</evidence>
<name>A0A518B850_9BACT</name>
<evidence type="ECO:0000313" key="4">
    <source>
        <dbReference type="Proteomes" id="UP000317093"/>
    </source>
</evidence>
<organism evidence="3 4">
    <name type="scientific">Kolteria novifilia</name>
    <dbReference type="NCBI Taxonomy" id="2527975"/>
    <lineage>
        <taxon>Bacteria</taxon>
        <taxon>Pseudomonadati</taxon>
        <taxon>Planctomycetota</taxon>
        <taxon>Planctomycetia</taxon>
        <taxon>Kolteriales</taxon>
        <taxon>Kolteriaceae</taxon>
        <taxon>Kolteria</taxon>
    </lineage>
</organism>
<evidence type="ECO:0000313" key="3">
    <source>
        <dbReference type="EMBL" id="QDU63151.1"/>
    </source>
</evidence>
<dbReference type="AlphaFoldDB" id="A0A518B850"/>
<dbReference type="InterPro" id="IPR002035">
    <property type="entry name" value="VWF_A"/>
</dbReference>
<dbReference type="SMART" id="SM00327">
    <property type="entry name" value="VWA"/>
    <property type="match status" value="1"/>
</dbReference>
<protein>
    <recommendedName>
        <fullName evidence="2">VWFA domain-containing protein</fullName>
    </recommendedName>
</protein>